<feature type="compositionally biased region" description="Basic and acidic residues" evidence="1">
    <location>
        <begin position="372"/>
        <end position="388"/>
    </location>
</feature>
<feature type="compositionally biased region" description="Polar residues" evidence="1">
    <location>
        <begin position="66"/>
        <end position="97"/>
    </location>
</feature>
<feature type="compositionally biased region" description="Polar residues" evidence="1">
    <location>
        <begin position="295"/>
        <end position="335"/>
    </location>
</feature>
<feature type="compositionally biased region" description="Polar residues" evidence="1">
    <location>
        <begin position="170"/>
        <end position="199"/>
    </location>
</feature>
<evidence type="ECO:0000313" key="3">
    <source>
        <dbReference type="EMBL" id="KAK3172270.1"/>
    </source>
</evidence>
<dbReference type="Proteomes" id="UP001276659">
    <property type="component" value="Unassembled WGS sequence"/>
</dbReference>
<feature type="compositionally biased region" description="Polar residues" evidence="1">
    <location>
        <begin position="211"/>
        <end position="246"/>
    </location>
</feature>
<feature type="compositionally biased region" description="Low complexity" evidence="1">
    <location>
        <begin position="1151"/>
        <end position="1162"/>
    </location>
</feature>
<dbReference type="EMBL" id="JASNWA010000007">
    <property type="protein sequence ID" value="KAK3172270.1"/>
    <property type="molecule type" value="Genomic_DNA"/>
</dbReference>
<feature type="compositionally biased region" description="Low complexity" evidence="1">
    <location>
        <begin position="471"/>
        <end position="483"/>
    </location>
</feature>
<feature type="compositionally biased region" description="Polar residues" evidence="1">
    <location>
        <begin position="1206"/>
        <end position="1217"/>
    </location>
</feature>
<dbReference type="PROSITE" id="PS00028">
    <property type="entry name" value="ZINC_FINGER_C2H2_1"/>
    <property type="match status" value="1"/>
</dbReference>
<feature type="compositionally biased region" description="Polar residues" evidence="1">
    <location>
        <begin position="256"/>
        <end position="288"/>
    </location>
</feature>
<feature type="compositionally biased region" description="Basic and acidic residues" evidence="1">
    <location>
        <begin position="1233"/>
        <end position="1245"/>
    </location>
</feature>
<feature type="compositionally biased region" description="Pro residues" evidence="1">
    <location>
        <begin position="592"/>
        <end position="601"/>
    </location>
</feature>
<feature type="region of interest" description="Disordered" evidence="1">
    <location>
        <begin position="714"/>
        <end position="810"/>
    </location>
</feature>
<feature type="compositionally biased region" description="Pro residues" evidence="1">
    <location>
        <begin position="721"/>
        <end position="752"/>
    </location>
</feature>
<reference evidence="3" key="1">
    <citation type="submission" date="2022-11" db="EMBL/GenBank/DDBJ databases">
        <title>Chromosomal genome sequence assembly and mating type (MAT) locus characterization of the leprose asexual lichenized fungus Lepraria neglecta (Nyl.) Erichsen.</title>
        <authorList>
            <person name="Allen J.L."/>
            <person name="Pfeffer B."/>
        </authorList>
    </citation>
    <scope>NUCLEOTIDE SEQUENCE</scope>
    <source>
        <strain evidence="3">Allen 5258</strain>
    </source>
</reference>
<evidence type="ECO:0000256" key="1">
    <source>
        <dbReference type="SAM" id="MobiDB-lite"/>
    </source>
</evidence>
<feature type="compositionally biased region" description="Low complexity" evidence="1">
    <location>
        <begin position="1"/>
        <end position="15"/>
    </location>
</feature>
<organism evidence="3 4">
    <name type="scientific">Lepraria neglecta</name>
    <dbReference type="NCBI Taxonomy" id="209136"/>
    <lineage>
        <taxon>Eukaryota</taxon>
        <taxon>Fungi</taxon>
        <taxon>Dikarya</taxon>
        <taxon>Ascomycota</taxon>
        <taxon>Pezizomycotina</taxon>
        <taxon>Lecanoromycetes</taxon>
        <taxon>OSLEUM clade</taxon>
        <taxon>Lecanoromycetidae</taxon>
        <taxon>Lecanorales</taxon>
        <taxon>Lecanorineae</taxon>
        <taxon>Stereocaulaceae</taxon>
        <taxon>Lepraria</taxon>
    </lineage>
</organism>
<feature type="compositionally biased region" description="Polar residues" evidence="1">
    <location>
        <begin position="1261"/>
        <end position="1271"/>
    </location>
</feature>
<feature type="compositionally biased region" description="Polar residues" evidence="1">
    <location>
        <begin position="607"/>
        <end position="627"/>
    </location>
</feature>
<feature type="region of interest" description="Disordered" evidence="1">
    <location>
        <begin position="1"/>
        <end position="24"/>
    </location>
</feature>
<comment type="caution">
    <text evidence="3">The sequence shown here is derived from an EMBL/GenBank/DDBJ whole genome shotgun (WGS) entry which is preliminary data.</text>
</comment>
<protein>
    <recommendedName>
        <fullName evidence="2">C2H2-type domain-containing protein</fullName>
    </recommendedName>
</protein>
<feature type="compositionally biased region" description="Polar residues" evidence="1">
    <location>
        <begin position="1131"/>
        <end position="1150"/>
    </location>
</feature>
<feature type="domain" description="C2H2-type" evidence="2">
    <location>
        <begin position="1344"/>
        <end position="1366"/>
    </location>
</feature>
<feature type="compositionally biased region" description="Basic residues" evidence="1">
    <location>
        <begin position="1221"/>
        <end position="1232"/>
    </location>
</feature>
<feature type="region of interest" description="Disordered" evidence="1">
    <location>
        <begin position="152"/>
        <end position="432"/>
    </location>
</feature>
<gene>
    <name evidence="3" type="ORF">OEA41_005590</name>
</gene>
<keyword evidence="4" id="KW-1185">Reference proteome</keyword>
<evidence type="ECO:0000259" key="2">
    <source>
        <dbReference type="PROSITE" id="PS00028"/>
    </source>
</evidence>
<feature type="compositionally biased region" description="Low complexity" evidence="1">
    <location>
        <begin position="551"/>
        <end position="561"/>
    </location>
</feature>
<feature type="compositionally biased region" description="Polar residues" evidence="1">
    <location>
        <begin position="344"/>
        <end position="368"/>
    </location>
</feature>
<dbReference type="InterPro" id="IPR013087">
    <property type="entry name" value="Znf_C2H2_type"/>
</dbReference>
<name>A0AAE0DK75_9LECA</name>
<feature type="region of interest" description="Disordered" evidence="1">
    <location>
        <begin position="61"/>
        <end position="97"/>
    </location>
</feature>
<feature type="compositionally biased region" description="Basic and acidic residues" evidence="1">
    <location>
        <begin position="1483"/>
        <end position="1494"/>
    </location>
</feature>
<evidence type="ECO:0000313" key="4">
    <source>
        <dbReference type="Proteomes" id="UP001276659"/>
    </source>
</evidence>
<proteinExistence type="predicted"/>
<feature type="compositionally biased region" description="Polar residues" evidence="1">
    <location>
        <begin position="1305"/>
        <end position="1315"/>
    </location>
</feature>
<feature type="region of interest" description="Disordered" evidence="1">
    <location>
        <begin position="1047"/>
        <end position="1169"/>
    </location>
</feature>
<accession>A0AAE0DK75</accession>
<feature type="region of interest" description="Disordered" evidence="1">
    <location>
        <begin position="1184"/>
        <end position="1276"/>
    </location>
</feature>
<feature type="compositionally biased region" description="Polar residues" evidence="1">
    <location>
        <begin position="397"/>
        <end position="427"/>
    </location>
</feature>
<feature type="compositionally biased region" description="Polar residues" evidence="1">
    <location>
        <begin position="540"/>
        <end position="550"/>
    </location>
</feature>
<feature type="region of interest" description="Disordered" evidence="1">
    <location>
        <begin position="468"/>
        <end position="640"/>
    </location>
</feature>
<feature type="region of interest" description="Disordered" evidence="1">
    <location>
        <begin position="1305"/>
        <end position="1329"/>
    </location>
</feature>
<feature type="region of interest" description="Disordered" evidence="1">
    <location>
        <begin position="1431"/>
        <end position="1501"/>
    </location>
</feature>
<feature type="compositionally biased region" description="Polar residues" evidence="1">
    <location>
        <begin position="484"/>
        <end position="508"/>
    </location>
</feature>
<feature type="compositionally biased region" description="Basic and acidic residues" evidence="1">
    <location>
        <begin position="158"/>
        <end position="169"/>
    </location>
</feature>
<sequence length="1512" mass="163943">MSYNGYNNSNSYSPYFQQTPGQDGRAQYQYQYQYQSRNTAGYQNNSYQPLSAYQQQAQRFAPQAASISTHGNQGYGNLNASGTRSQESKGNYANTGQSVDTSALGNLAYASSLGQDNSSLQQIMDYNRTQNTASYGNNGSCGMNSAASVQCGTGLGRTDSRGSSREDTSARPQPTTSGTSFSYTPSNGNTGYQGQQTSAIECGQGKAQHTAARSSKLSQYTSQPLRPTSGQAIQHSHSRTGSQPLQSPIIRAHQAGYNQSRSEGSVHGSEQTKVQSPLQQVHQNSSTPAGYRSGPPTQKVRTPQATHGSAGSVNRSQHNAQSPFSQPAPSRNAHQSPAVDTRVNGETSQTTTSVGNPYPTTVDPSQVFNHYEYSRRQAEAETARRKAAEAAQAAPQSKDNTINSAGTKNDKGMSTPQQVNGAPSNSDIDPDTAKKNEMELEMKQMIEKMRDYKSKDPSLFSQIWEQFKKGQPAQQAPSQPAPQDISTSPIVGNGQLLSPNTAQAQLPPNSELPPAQPADLDRGRFPAQRQRRGGKEDTQSRNSATPVNGQSASATTTTPTPHVSRPGEPVPDPGTQTMKTAIQEFHRTSSSPMPPGNPAAPAPAKNKTVQQNASSSTPTPAPNAQQPSYPPKPGGTYWPENKKRSLAEAARNALTTTQPNKGKQITTKELHELLDQNPSYTQMCEILEHRGFVIDRGQFARLLLSAVPNLGASNASNTLTKPPPTAPPPPSTAPPPQGIMPQPPPYSVPPRPHNNAFTTRYAAPNAGPYRQPGAHGNLSFSAPSARSDAPQPGTITQGKFNGHEGRPSATTMTANDLKWADKRSLTDASHGHFANGRGKIERQGRHPYINDLSRPGNDIPKPPTKQELARKRNFGDIVDLTQFSDEERPPQRARLEIANSLPPSILNRHYLAPFPSSTEEVTQRQVINGTAASVLGKDAQVGMKQFRYKTSGREYLWNQDDIIRPMNKRQDALRRSSYGPKTIARDILFALGKHPTMRPLNAHLDVLRDRFQSVNYDSDLSTFRWDLVDPGGDPVHAQAAPVLAAADNNDADDENADAPSGRSPINRHRPRISVVIGGGPATSEGGSFTPGEADSHAASVVRPAKDTTPRRGRGRPSRGGHIGSVVRSRTDGTVSSSQEQGTPLQQEAIPSQQQTSNQGSNNPEGNNTYLQDLSRFMYSNQSLMRTPSVPKPSFDSSLFRTPGSVPPQSAASATNPGSEKRKGRPPGAKNKKPRPDKDIPQRKSLDQTPGNREAFIPTRPHINTSTTTPAQPSGLRNAMSSTGGISDLRNGITPTDGIAVMIPSRSPSVAKTPNTEPAKRGRPKKMPVPSVRYPFQPSYKVYKCLWENCPAELHNLETLKKHVRKHRDKFEKAPFPCLWANCYNSNISVTKKPQDVGSSECKRERLSFESGEAWEKHLERKHVNAVAWELGDGPATHSSDYDSSDYMSDSRSCQPTPRARPSGRPNPVSTSMSPPPKPSEGNGKGRADSDELERAQAQIEAHGRNFRTNLFF</sequence>